<dbReference type="EMBL" id="CAJJDN010000040">
    <property type="protein sequence ID" value="CAD8080369.1"/>
    <property type="molecule type" value="Genomic_DNA"/>
</dbReference>
<evidence type="ECO:0000313" key="2">
    <source>
        <dbReference type="Proteomes" id="UP000692954"/>
    </source>
</evidence>
<sequence>MKKEESDQQEQIYIHYDKSSSSQPIGIIKIENERVWLSFKKVHHYKPDSAILPYQMVKQNYPDLVAERLLYEKLQFVGFTQNTENQEQACIFDFNGKECLVKWLPSQLFSWIPVAQADPLNLLDFFETLNIYKIY</sequence>
<dbReference type="AlphaFoldDB" id="A0A8S1ML72"/>
<proteinExistence type="predicted"/>
<evidence type="ECO:0000313" key="1">
    <source>
        <dbReference type="EMBL" id="CAD8080369.1"/>
    </source>
</evidence>
<name>A0A8S1ML72_9CILI</name>
<comment type="caution">
    <text evidence="1">The sequence shown here is derived from an EMBL/GenBank/DDBJ whole genome shotgun (WGS) entry which is preliminary data.</text>
</comment>
<dbReference type="OrthoDB" id="283423at2759"/>
<gene>
    <name evidence="1" type="ORF">PSON_ATCC_30995.1.T0400204</name>
</gene>
<organism evidence="1 2">
    <name type="scientific">Paramecium sonneborni</name>
    <dbReference type="NCBI Taxonomy" id="65129"/>
    <lineage>
        <taxon>Eukaryota</taxon>
        <taxon>Sar</taxon>
        <taxon>Alveolata</taxon>
        <taxon>Ciliophora</taxon>
        <taxon>Intramacronucleata</taxon>
        <taxon>Oligohymenophorea</taxon>
        <taxon>Peniculida</taxon>
        <taxon>Parameciidae</taxon>
        <taxon>Paramecium</taxon>
    </lineage>
</organism>
<protein>
    <submittedName>
        <fullName evidence="1">Uncharacterized protein</fullName>
    </submittedName>
</protein>
<accession>A0A8S1ML72</accession>
<dbReference type="Proteomes" id="UP000692954">
    <property type="component" value="Unassembled WGS sequence"/>
</dbReference>
<keyword evidence="2" id="KW-1185">Reference proteome</keyword>
<reference evidence="1" key="1">
    <citation type="submission" date="2021-01" db="EMBL/GenBank/DDBJ databases">
        <authorList>
            <consortium name="Genoscope - CEA"/>
            <person name="William W."/>
        </authorList>
    </citation>
    <scope>NUCLEOTIDE SEQUENCE</scope>
</reference>